<accession>A0AAD6USJ5</accession>
<reference evidence="2" key="1">
    <citation type="submission" date="2023-03" db="EMBL/GenBank/DDBJ databases">
        <title>Massive genome expansion in bonnet fungi (Mycena s.s.) driven by repeated elements and novel gene families across ecological guilds.</title>
        <authorList>
            <consortium name="Lawrence Berkeley National Laboratory"/>
            <person name="Harder C.B."/>
            <person name="Miyauchi S."/>
            <person name="Viragh M."/>
            <person name="Kuo A."/>
            <person name="Thoen E."/>
            <person name="Andreopoulos B."/>
            <person name="Lu D."/>
            <person name="Skrede I."/>
            <person name="Drula E."/>
            <person name="Henrissat B."/>
            <person name="Morin E."/>
            <person name="Kohler A."/>
            <person name="Barry K."/>
            <person name="LaButti K."/>
            <person name="Morin E."/>
            <person name="Salamov A."/>
            <person name="Lipzen A."/>
            <person name="Mereny Z."/>
            <person name="Hegedus B."/>
            <person name="Baldrian P."/>
            <person name="Stursova M."/>
            <person name="Weitz H."/>
            <person name="Taylor A."/>
            <person name="Grigoriev I.V."/>
            <person name="Nagy L.G."/>
            <person name="Martin F."/>
            <person name="Kauserud H."/>
        </authorList>
    </citation>
    <scope>NUCLEOTIDE SEQUENCE</scope>
    <source>
        <strain evidence="2">9144</strain>
    </source>
</reference>
<feature type="signal peptide" evidence="1">
    <location>
        <begin position="1"/>
        <end position="16"/>
    </location>
</feature>
<evidence type="ECO:0000313" key="3">
    <source>
        <dbReference type="Proteomes" id="UP001219525"/>
    </source>
</evidence>
<keyword evidence="3" id="KW-1185">Reference proteome</keyword>
<dbReference type="EMBL" id="JARJCW010000106">
    <property type="protein sequence ID" value="KAJ7193607.1"/>
    <property type="molecule type" value="Genomic_DNA"/>
</dbReference>
<name>A0AAD6USJ5_9AGAR</name>
<dbReference type="AlphaFoldDB" id="A0AAD6USJ5"/>
<keyword evidence="1" id="KW-0732">Signal</keyword>
<proteinExistence type="predicted"/>
<feature type="chain" id="PRO_5042058511" evidence="1">
    <location>
        <begin position="17"/>
        <end position="256"/>
    </location>
</feature>
<dbReference type="Proteomes" id="UP001219525">
    <property type="component" value="Unassembled WGS sequence"/>
</dbReference>
<comment type="caution">
    <text evidence="2">The sequence shown here is derived from an EMBL/GenBank/DDBJ whole genome shotgun (WGS) entry which is preliminary data.</text>
</comment>
<gene>
    <name evidence="2" type="ORF">GGX14DRAFT_577062</name>
</gene>
<sequence>MLSVLSMLLLVSTVHSSPTARSASPAYKRGLGNSVTWQGLGPLPFGNIDYDARSPQVEHGQWFRLVDGGPGVGVSPGTQVGWRLTDEPDSEIVFYMTANPVLVTASYTGSDANQPNAVISFGNVGAATFPTPSNATAPAHWQADDIWTNSTGGTVVPWHYGVQIDNGCQDGRLVIATTVDANGIVTTANGTDGLVLDPLSSLPVNVTIYFQDSPDDVSTLSYFATDALTYKVGAGPNQPTVPPATFGTQFTWCDTD</sequence>
<organism evidence="2 3">
    <name type="scientific">Mycena pura</name>
    <dbReference type="NCBI Taxonomy" id="153505"/>
    <lineage>
        <taxon>Eukaryota</taxon>
        <taxon>Fungi</taxon>
        <taxon>Dikarya</taxon>
        <taxon>Basidiomycota</taxon>
        <taxon>Agaricomycotina</taxon>
        <taxon>Agaricomycetes</taxon>
        <taxon>Agaricomycetidae</taxon>
        <taxon>Agaricales</taxon>
        <taxon>Marasmiineae</taxon>
        <taxon>Mycenaceae</taxon>
        <taxon>Mycena</taxon>
    </lineage>
</organism>
<evidence type="ECO:0000256" key="1">
    <source>
        <dbReference type="SAM" id="SignalP"/>
    </source>
</evidence>
<protein>
    <submittedName>
        <fullName evidence="2">Uncharacterized protein</fullName>
    </submittedName>
</protein>
<evidence type="ECO:0000313" key="2">
    <source>
        <dbReference type="EMBL" id="KAJ7193607.1"/>
    </source>
</evidence>